<feature type="transmembrane region" description="Helical" evidence="1">
    <location>
        <begin position="106"/>
        <end position="127"/>
    </location>
</feature>
<dbReference type="SUPFAM" id="SSF48317">
    <property type="entry name" value="Acid phosphatase/Vanadium-dependent haloperoxidase"/>
    <property type="match status" value="1"/>
</dbReference>
<dbReference type="EMBL" id="FNCW01000005">
    <property type="protein sequence ID" value="SDG71240.1"/>
    <property type="molecule type" value="Genomic_DNA"/>
</dbReference>
<protein>
    <submittedName>
        <fullName evidence="3">Undecaprenyl-diphosphatase</fullName>
    </submittedName>
</protein>
<dbReference type="Pfam" id="PF01569">
    <property type="entry name" value="PAP2"/>
    <property type="match status" value="1"/>
</dbReference>
<evidence type="ECO:0000256" key="1">
    <source>
        <dbReference type="SAM" id="Phobius"/>
    </source>
</evidence>
<dbReference type="Gene3D" id="1.20.144.10">
    <property type="entry name" value="Phosphatidic acid phosphatase type 2/haloperoxidase"/>
    <property type="match status" value="1"/>
</dbReference>
<dbReference type="PANTHER" id="PTHR14969">
    <property type="entry name" value="SPHINGOSINE-1-PHOSPHATE PHOSPHOHYDROLASE"/>
    <property type="match status" value="1"/>
</dbReference>
<keyword evidence="1" id="KW-0472">Membrane</keyword>
<keyword evidence="4" id="KW-1185">Reference proteome</keyword>
<dbReference type="STRING" id="470826.SAMN04488027_105225"/>
<evidence type="ECO:0000259" key="2">
    <source>
        <dbReference type="SMART" id="SM00014"/>
    </source>
</evidence>
<reference evidence="3 4" key="1">
    <citation type="submission" date="2016-10" db="EMBL/GenBank/DDBJ databases">
        <authorList>
            <person name="de Groot N.N."/>
        </authorList>
    </citation>
    <scope>NUCLEOTIDE SEQUENCE [LARGE SCALE GENOMIC DNA]</scope>
    <source>
        <strain evidence="3 4">DSM 19803</strain>
    </source>
</reference>
<gene>
    <name evidence="3" type="ORF">SAMN04488027_105225</name>
</gene>
<feature type="domain" description="Phosphatidic acid phosphatase type 2/haloperoxidase" evidence="2">
    <location>
        <begin position="60"/>
        <end position="175"/>
    </location>
</feature>
<dbReference type="AlphaFoldDB" id="A0A1G7WJ64"/>
<proteinExistence type="predicted"/>
<accession>A0A1G7WJ64</accession>
<evidence type="ECO:0000313" key="4">
    <source>
        <dbReference type="Proteomes" id="UP000199296"/>
    </source>
</evidence>
<dbReference type="InterPro" id="IPR036938">
    <property type="entry name" value="PAP2/HPO_sf"/>
</dbReference>
<dbReference type="RefSeq" id="WP_093367540.1">
    <property type="nucleotide sequence ID" value="NZ_FNCW01000005.1"/>
</dbReference>
<feature type="transmembrane region" description="Helical" evidence="1">
    <location>
        <begin position="134"/>
        <end position="154"/>
    </location>
</feature>
<sequence>MLEQLQELDRELFLFLNNLGTKEWDWFWVMITEKEVSYPLYLILLILIYKKIKLRGLVITMLVVALMITFTDQLANFFKDSFERLRPCNEAFIEYGRYLAKRCGKYGYFSGHAISSFAVATLISSVLKPYYKNVFYWMFAWAILVTYSRIYVGVHYPGDIITGALMGIVTGFLFFKFHHYLMGKFNNDFKQKS</sequence>
<name>A0A1G7WJ64_9FLAO</name>
<keyword evidence="1" id="KW-0812">Transmembrane</keyword>
<keyword evidence="1" id="KW-1133">Transmembrane helix</keyword>
<feature type="transmembrane region" description="Helical" evidence="1">
    <location>
        <begin position="26"/>
        <end position="49"/>
    </location>
</feature>
<dbReference type="InterPro" id="IPR000326">
    <property type="entry name" value="PAP2/HPO"/>
</dbReference>
<dbReference type="OrthoDB" id="9789113at2"/>
<evidence type="ECO:0000313" key="3">
    <source>
        <dbReference type="EMBL" id="SDG71240.1"/>
    </source>
</evidence>
<dbReference type="SMART" id="SM00014">
    <property type="entry name" value="acidPPc"/>
    <property type="match status" value="1"/>
</dbReference>
<organism evidence="3 4">
    <name type="scientific">Psychroflexus sediminis</name>
    <dbReference type="NCBI Taxonomy" id="470826"/>
    <lineage>
        <taxon>Bacteria</taxon>
        <taxon>Pseudomonadati</taxon>
        <taxon>Bacteroidota</taxon>
        <taxon>Flavobacteriia</taxon>
        <taxon>Flavobacteriales</taxon>
        <taxon>Flavobacteriaceae</taxon>
        <taxon>Psychroflexus</taxon>
    </lineage>
</organism>
<dbReference type="Proteomes" id="UP000199296">
    <property type="component" value="Unassembled WGS sequence"/>
</dbReference>
<feature type="transmembrane region" description="Helical" evidence="1">
    <location>
        <begin position="56"/>
        <end position="75"/>
    </location>
</feature>
<feature type="transmembrane region" description="Helical" evidence="1">
    <location>
        <begin position="160"/>
        <end position="182"/>
    </location>
</feature>
<dbReference type="PANTHER" id="PTHR14969:SF13">
    <property type="entry name" value="AT30094P"/>
    <property type="match status" value="1"/>
</dbReference>